<evidence type="ECO:0000259" key="2">
    <source>
        <dbReference type="PROSITE" id="PS50943"/>
    </source>
</evidence>
<proteinExistence type="predicted"/>
<gene>
    <name evidence="3" type="ORF">GJE22_08270</name>
</gene>
<reference evidence="4" key="1">
    <citation type="submission" date="2019-08" db="EMBL/GenBank/DDBJ databases">
        <title>Arthrobacter sp. nov., isolated from plateau pika and Tibetan wild ass.</title>
        <authorList>
            <person name="Ge Y."/>
        </authorList>
    </citation>
    <scope>NUCLEOTIDE SEQUENCE [LARGE SCALE GENOMIC DNA]</scope>
    <source>
        <strain evidence="4">HF-1365</strain>
    </source>
</reference>
<accession>A0A7K0GAH0</accession>
<keyword evidence="1" id="KW-0238">DNA-binding</keyword>
<dbReference type="InterPro" id="IPR001387">
    <property type="entry name" value="Cro/C1-type_HTH"/>
</dbReference>
<dbReference type="Pfam" id="PF01381">
    <property type="entry name" value="HTH_3"/>
    <property type="match status" value="1"/>
</dbReference>
<dbReference type="EMBL" id="VTFZ01000011">
    <property type="protein sequence ID" value="MRX80582.1"/>
    <property type="molecule type" value="Genomic_DNA"/>
</dbReference>
<dbReference type="Gene3D" id="1.10.260.40">
    <property type="entry name" value="lambda repressor-like DNA-binding domains"/>
    <property type="match status" value="1"/>
</dbReference>
<evidence type="ECO:0000313" key="3">
    <source>
        <dbReference type="EMBL" id="MRX80582.1"/>
    </source>
</evidence>
<dbReference type="InterPro" id="IPR010982">
    <property type="entry name" value="Lambda_DNA-bd_dom_sf"/>
</dbReference>
<dbReference type="SMART" id="SM00530">
    <property type="entry name" value="HTH_XRE"/>
    <property type="match status" value="1"/>
</dbReference>
<dbReference type="InterPro" id="IPR013430">
    <property type="entry name" value="Toxin_antidote_HigA"/>
</dbReference>
<sequence length="373" mass="42402">MPTNYSVAPGEFLQEWIEEEGNGITQAELAHQLDVSRKLVNEIINGKAPITPDTAIRLGRVTSIPSDAWLRYEAQYQNDCARLRNDRQLKQHEDIVTPQLGAYLRKLGATTATMWNKTQVLSDLLSFTGYGTFESFSAGCSIKLGAALSTLRESSATYDEALMMTWLAAGERAAAYKRAHCLKYDRNGLEKLLPQLKERVLSADDTMLDDIIQLLDSVGVICQFIEPPEKFPIYGIVIWTRNGVPVIQLTGRRKKNNHVIWTLFHELGHILNDETRTTQLEFNTSSSKRKSEEVAANQFARDWLFGGSVSEYRGMNRAHDIEAMARQKGDVPCIVVQELHRKRLLDRSYCNQLIFDVRIPFQEQDYFPQNNSI</sequence>
<dbReference type="Gene3D" id="1.10.10.2910">
    <property type="match status" value="1"/>
</dbReference>
<name>A0A7K0GAH0_9ACTN</name>
<dbReference type="AlphaFoldDB" id="A0A7K0GAH0"/>
<dbReference type="NCBIfam" id="TIGR02607">
    <property type="entry name" value="antidote_HigA"/>
    <property type="match status" value="1"/>
</dbReference>
<dbReference type="RefSeq" id="WP_144688743.1">
    <property type="nucleotide sequence ID" value="NZ_VLLQ01000011.1"/>
</dbReference>
<dbReference type="Proteomes" id="UP000470010">
    <property type="component" value="Unassembled WGS sequence"/>
</dbReference>
<dbReference type="GO" id="GO:0003677">
    <property type="term" value="F:DNA binding"/>
    <property type="evidence" value="ECO:0007669"/>
    <property type="project" value="UniProtKB-KW"/>
</dbReference>
<evidence type="ECO:0000313" key="4">
    <source>
        <dbReference type="Proteomes" id="UP000470010"/>
    </source>
</evidence>
<feature type="domain" description="HTH cro/C1-type" evidence="2">
    <location>
        <begin position="22"/>
        <end position="69"/>
    </location>
</feature>
<dbReference type="PANTHER" id="PTHR36924:SF1">
    <property type="entry name" value="ANTITOXIN HIGA-1"/>
    <property type="match status" value="1"/>
</dbReference>
<dbReference type="CDD" id="cd00093">
    <property type="entry name" value="HTH_XRE"/>
    <property type="match status" value="1"/>
</dbReference>
<dbReference type="PROSITE" id="PS50943">
    <property type="entry name" value="HTH_CROC1"/>
    <property type="match status" value="1"/>
</dbReference>
<organism evidence="3 4">
    <name type="scientific">Enorma shizhengliae</name>
    <dbReference type="NCBI Taxonomy" id="2606615"/>
    <lineage>
        <taxon>Bacteria</taxon>
        <taxon>Bacillati</taxon>
        <taxon>Actinomycetota</taxon>
        <taxon>Coriobacteriia</taxon>
        <taxon>Coriobacteriales</taxon>
        <taxon>Coriobacteriaceae</taxon>
        <taxon>Enorma</taxon>
    </lineage>
</organism>
<protein>
    <submittedName>
        <fullName evidence="3">HigA family addiction module antidote protein</fullName>
    </submittedName>
</protein>
<evidence type="ECO:0000256" key="1">
    <source>
        <dbReference type="ARBA" id="ARBA00023125"/>
    </source>
</evidence>
<dbReference type="PANTHER" id="PTHR36924">
    <property type="entry name" value="ANTITOXIN HIGA-1"/>
    <property type="match status" value="1"/>
</dbReference>
<comment type="caution">
    <text evidence="3">The sequence shown here is derived from an EMBL/GenBank/DDBJ whole genome shotgun (WGS) entry which is preliminary data.</text>
</comment>
<keyword evidence="4" id="KW-1185">Reference proteome</keyword>
<dbReference type="SUPFAM" id="SSF47413">
    <property type="entry name" value="lambda repressor-like DNA-binding domains"/>
    <property type="match status" value="1"/>
</dbReference>